<dbReference type="Proteomes" id="UP001164929">
    <property type="component" value="Chromosome 7"/>
</dbReference>
<organism evidence="1 2">
    <name type="scientific">Populus alba x Populus x berolinensis</name>
    <dbReference type="NCBI Taxonomy" id="444605"/>
    <lineage>
        <taxon>Eukaryota</taxon>
        <taxon>Viridiplantae</taxon>
        <taxon>Streptophyta</taxon>
        <taxon>Embryophyta</taxon>
        <taxon>Tracheophyta</taxon>
        <taxon>Spermatophyta</taxon>
        <taxon>Magnoliopsida</taxon>
        <taxon>eudicotyledons</taxon>
        <taxon>Gunneridae</taxon>
        <taxon>Pentapetalae</taxon>
        <taxon>rosids</taxon>
        <taxon>fabids</taxon>
        <taxon>Malpighiales</taxon>
        <taxon>Salicaceae</taxon>
        <taxon>Saliceae</taxon>
        <taxon>Populus</taxon>
    </lineage>
</organism>
<accession>A0AAD6QHV0</accession>
<protein>
    <submittedName>
        <fullName evidence="1">Uncharacterized protein</fullName>
    </submittedName>
</protein>
<comment type="caution">
    <text evidence="1">The sequence shown here is derived from an EMBL/GenBank/DDBJ whole genome shotgun (WGS) entry which is preliminary data.</text>
</comment>
<dbReference type="EMBL" id="JAQIZT010000007">
    <property type="protein sequence ID" value="KAJ6990672.1"/>
    <property type="molecule type" value="Genomic_DNA"/>
</dbReference>
<evidence type="ECO:0000313" key="2">
    <source>
        <dbReference type="Proteomes" id="UP001164929"/>
    </source>
</evidence>
<evidence type="ECO:0000313" key="1">
    <source>
        <dbReference type="EMBL" id="KAJ6990672.1"/>
    </source>
</evidence>
<name>A0AAD6QHV0_9ROSI</name>
<dbReference type="AlphaFoldDB" id="A0AAD6QHV0"/>
<gene>
    <name evidence="1" type="ORF">NC653_019055</name>
</gene>
<proteinExistence type="predicted"/>
<sequence length="51" mass="5410">MVENSSNGASSMASALARSDDPVWAHEQVGVGTKNSRINGSAITRLSPCWY</sequence>
<reference evidence="1" key="1">
    <citation type="journal article" date="2023" name="Mol. Ecol. Resour.">
        <title>Chromosome-level genome assembly of a triploid poplar Populus alba 'Berolinensis'.</title>
        <authorList>
            <person name="Chen S."/>
            <person name="Yu Y."/>
            <person name="Wang X."/>
            <person name="Wang S."/>
            <person name="Zhang T."/>
            <person name="Zhou Y."/>
            <person name="He R."/>
            <person name="Meng N."/>
            <person name="Wang Y."/>
            <person name="Liu W."/>
            <person name="Liu Z."/>
            <person name="Liu J."/>
            <person name="Guo Q."/>
            <person name="Huang H."/>
            <person name="Sederoff R.R."/>
            <person name="Wang G."/>
            <person name="Qu G."/>
            <person name="Chen S."/>
        </authorList>
    </citation>
    <scope>NUCLEOTIDE SEQUENCE</scope>
    <source>
        <strain evidence="1">SC-2020</strain>
    </source>
</reference>
<keyword evidence="2" id="KW-1185">Reference proteome</keyword>